<dbReference type="RefSeq" id="WP_386708228.1">
    <property type="nucleotide sequence ID" value="NZ_JBHRYF010000003.1"/>
</dbReference>
<dbReference type="PROSITE" id="PS00213">
    <property type="entry name" value="LIPOCALIN"/>
    <property type="match status" value="1"/>
</dbReference>
<dbReference type="SUPFAM" id="SSF50814">
    <property type="entry name" value="Lipocalins"/>
    <property type="match status" value="1"/>
</dbReference>
<dbReference type="InterPro" id="IPR047202">
    <property type="entry name" value="Lipocalin_Blc-like_dom"/>
</dbReference>
<dbReference type="PANTHER" id="PTHR10612">
    <property type="entry name" value="APOLIPOPROTEIN D"/>
    <property type="match status" value="1"/>
</dbReference>
<comment type="subcellular location">
    <subcellularLocation>
        <location evidence="2">Cell outer membrane</location>
    </subcellularLocation>
</comment>
<keyword evidence="5" id="KW-1185">Reference proteome</keyword>
<keyword evidence="2" id="KW-0472">Membrane</keyword>
<proteinExistence type="inferred from homology"/>
<dbReference type="Proteomes" id="UP001595724">
    <property type="component" value="Unassembled WGS sequence"/>
</dbReference>
<dbReference type="PIRSF" id="PIRSF036893">
    <property type="entry name" value="Lipocalin_ApoD"/>
    <property type="match status" value="1"/>
</dbReference>
<evidence type="ECO:0000313" key="4">
    <source>
        <dbReference type="EMBL" id="MFC3659847.1"/>
    </source>
</evidence>
<dbReference type="InterPro" id="IPR000566">
    <property type="entry name" value="Lipocln_cytosolic_FA-bd_dom"/>
</dbReference>
<comment type="similarity">
    <text evidence="1 2">Belongs to the calycin superfamily. Lipocalin family.</text>
</comment>
<evidence type="ECO:0000313" key="5">
    <source>
        <dbReference type="Proteomes" id="UP001595724"/>
    </source>
</evidence>
<dbReference type="InterPro" id="IPR002446">
    <property type="entry name" value="Lipocalin_bac"/>
</dbReference>
<dbReference type="InterPro" id="IPR022271">
    <property type="entry name" value="Lipocalin_ApoD"/>
</dbReference>
<comment type="function">
    <text evidence="2">Involved in the storage or transport of lipids necessary for membrane maintenance under stressful conditions. Displays a binding preference for lysophospholipids.</text>
</comment>
<organism evidence="4 5">
    <name type="scientific">Luteimonas notoginsengisoli</name>
    <dbReference type="NCBI Taxonomy" id="1578200"/>
    <lineage>
        <taxon>Bacteria</taxon>
        <taxon>Pseudomonadati</taxon>
        <taxon>Pseudomonadota</taxon>
        <taxon>Gammaproteobacteria</taxon>
        <taxon>Lysobacterales</taxon>
        <taxon>Lysobacteraceae</taxon>
        <taxon>Luteimonas</taxon>
    </lineage>
</organism>
<reference evidence="5" key="1">
    <citation type="journal article" date="2019" name="Int. J. Syst. Evol. Microbiol.">
        <title>The Global Catalogue of Microorganisms (GCM) 10K type strain sequencing project: providing services to taxonomists for standard genome sequencing and annotation.</title>
        <authorList>
            <consortium name="The Broad Institute Genomics Platform"/>
            <consortium name="The Broad Institute Genome Sequencing Center for Infectious Disease"/>
            <person name="Wu L."/>
            <person name="Ma J."/>
        </authorList>
    </citation>
    <scope>NUCLEOTIDE SEQUENCE [LARGE SCALE GENOMIC DNA]</scope>
    <source>
        <strain evidence="5">KCTC 42211</strain>
    </source>
</reference>
<dbReference type="Gene3D" id="2.40.128.20">
    <property type="match status" value="1"/>
</dbReference>
<dbReference type="PRINTS" id="PR01171">
    <property type="entry name" value="BCTLIPOCALIN"/>
</dbReference>
<dbReference type="EMBL" id="JBHRYF010000003">
    <property type="protein sequence ID" value="MFC3659847.1"/>
    <property type="molecule type" value="Genomic_DNA"/>
</dbReference>
<comment type="subunit">
    <text evidence="2">Homodimer.</text>
</comment>
<accession>A0ABV7UTR1</accession>
<dbReference type="InterPro" id="IPR012674">
    <property type="entry name" value="Calycin"/>
</dbReference>
<keyword evidence="2" id="KW-0449">Lipoprotein</keyword>
<keyword evidence="2" id="KW-0446">Lipid-binding</keyword>
<dbReference type="PANTHER" id="PTHR10612:SF34">
    <property type="entry name" value="APOLIPOPROTEIN D"/>
    <property type="match status" value="1"/>
</dbReference>
<evidence type="ECO:0000256" key="1">
    <source>
        <dbReference type="ARBA" id="ARBA00006889"/>
    </source>
</evidence>
<dbReference type="InterPro" id="IPR022272">
    <property type="entry name" value="Lipocalin_CS"/>
</dbReference>
<keyword evidence="2" id="KW-0998">Cell outer membrane</keyword>
<comment type="caution">
    <text evidence="4">The sequence shown here is derived from an EMBL/GenBank/DDBJ whole genome shotgun (WGS) entry which is preliminary data.</text>
</comment>
<evidence type="ECO:0000256" key="2">
    <source>
        <dbReference type="PIRNR" id="PIRNR036893"/>
    </source>
</evidence>
<feature type="domain" description="Lipocalin/cytosolic fatty-acid binding" evidence="3">
    <location>
        <begin position="14"/>
        <end position="159"/>
    </location>
</feature>
<dbReference type="CDD" id="cd19438">
    <property type="entry name" value="lipocalin_Blc-like"/>
    <property type="match status" value="1"/>
</dbReference>
<protein>
    <recommendedName>
        <fullName evidence="2">Outer membrane lipoprotein Blc</fullName>
    </recommendedName>
</protein>
<evidence type="ECO:0000259" key="3">
    <source>
        <dbReference type="Pfam" id="PF08212"/>
    </source>
</evidence>
<sequence>MNSHTAEPVTVSSVDLSRYLGTWFEIARLPMRHEPEDFTDITAHYSLQDDGKVRVRNRALDGKGELEESIGEATVVDPGNSKLEVTFLPEGLRWIPFTKGDYWILKLDPDYTTALVGSPDRKYLWLLSRQPQLDQTTMEQYLAHARQQGFDLDTLIRTPHTGRSTA</sequence>
<dbReference type="Pfam" id="PF08212">
    <property type="entry name" value="Lipocalin_2"/>
    <property type="match status" value="1"/>
</dbReference>
<gene>
    <name evidence="4" type="ORF">ACFOM9_07125</name>
</gene>
<name>A0ABV7UTR1_9GAMM</name>